<accession>A0A6A6EK98</accession>
<name>A0A6A6EK98_9PEZI</name>
<protein>
    <submittedName>
        <fullName evidence="1">Uncharacterized protein</fullName>
    </submittedName>
</protein>
<proteinExistence type="predicted"/>
<evidence type="ECO:0000313" key="1">
    <source>
        <dbReference type="EMBL" id="KAF2191761.1"/>
    </source>
</evidence>
<gene>
    <name evidence="1" type="ORF">K469DRAFT_341775</name>
</gene>
<reference evidence="1" key="1">
    <citation type="journal article" date="2020" name="Stud. Mycol.">
        <title>101 Dothideomycetes genomes: a test case for predicting lifestyles and emergence of pathogens.</title>
        <authorList>
            <person name="Haridas S."/>
            <person name="Albert R."/>
            <person name="Binder M."/>
            <person name="Bloem J."/>
            <person name="Labutti K."/>
            <person name="Salamov A."/>
            <person name="Andreopoulos B."/>
            <person name="Baker S."/>
            <person name="Barry K."/>
            <person name="Bills G."/>
            <person name="Bluhm B."/>
            <person name="Cannon C."/>
            <person name="Castanera R."/>
            <person name="Culley D."/>
            <person name="Daum C."/>
            <person name="Ezra D."/>
            <person name="Gonzalez J."/>
            <person name="Henrissat B."/>
            <person name="Kuo A."/>
            <person name="Liang C."/>
            <person name="Lipzen A."/>
            <person name="Lutzoni F."/>
            <person name="Magnuson J."/>
            <person name="Mondo S."/>
            <person name="Nolan M."/>
            <person name="Ohm R."/>
            <person name="Pangilinan J."/>
            <person name="Park H.-J."/>
            <person name="Ramirez L."/>
            <person name="Alfaro M."/>
            <person name="Sun H."/>
            <person name="Tritt A."/>
            <person name="Yoshinaga Y."/>
            <person name="Zwiers L.-H."/>
            <person name="Turgeon B."/>
            <person name="Goodwin S."/>
            <person name="Spatafora J."/>
            <person name="Crous P."/>
            <person name="Grigoriev I."/>
        </authorList>
    </citation>
    <scope>NUCLEOTIDE SEQUENCE</scope>
    <source>
        <strain evidence="1">CBS 207.26</strain>
    </source>
</reference>
<dbReference type="Proteomes" id="UP000800200">
    <property type="component" value="Unassembled WGS sequence"/>
</dbReference>
<evidence type="ECO:0000313" key="2">
    <source>
        <dbReference type="Proteomes" id="UP000800200"/>
    </source>
</evidence>
<sequence>MAPDSPFVAPSSLPPLSCTAEYLSLRTRRAPLDNTLLGFYPQQIHEQHTSPFSSVPLPPQLLRSPHPKPHLRLKKGCSPSVRQSSASLCGWVAYPLFPSGSPRLHGPHAVASALIILPRTLLLRAHTLANPLCYPCHTRTGSLDDDTASHSHEALVPSL</sequence>
<dbReference type="AlphaFoldDB" id="A0A6A6EK98"/>
<dbReference type="EMBL" id="ML994616">
    <property type="protein sequence ID" value="KAF2191761.1"/>
    <property type="molecule type" value="Genomic_DNA"/>
</dbReference>
<keyword evidence="2" id="KW-1185">Reference proteome</keyword>
<organism evidence="1 2">
    <name type="scientific">Zopfia rhizophila CBS 207.26</name>
    <dbReference type="NCBI Taxonomy" id="1314779"/>
    <lineage>
        <taxon>Eukaryota</taxon>
        <taxon>Fungi</taxon>
        <taxon>Dikarya</taxon>
        <taxon>Ascomycota</taxon>
        <taxon>Pezizomycotina</taxon>
        <taxon>Dothideomycetes</taxon>
        <taxon>Dothideomycetes incertae sedis</taxon>
        <taxon>Zopfiaceae</taxon>
        <taxon>Zopfia</taxon>
    </lineage>
</organism>